<protein>
    <submittedName>
        <fullName evidence="1">Uncharacterized protein</fullName>
    </submittedName>
</protein>
<evidence type="ECO:0000313" key="1">
    <source>
        <dbReference type="EMBL" id="QCD96878.1"/>
    </source>
</evidence>
<name>A0A4D6M8P3_VIGUN</name>
<reference evidence="1 2" key="1">
    <citation type="submission" date="2019-04" db="EMBL/GenBank/DDBJ databases">
        <title>An improved genome assembly and genetic linkage map for asparagus bean, Vigna unguiculata ssp. sesquipedialis.</title>
        <authorList>
            <person name="Xia Q."/>
            <person name="Zhang R."/>
            <person name="Dong Y."/>
        </authorList>
    </citation>
    <scope>NUCLEOTIDE SEQUENCE [LARGE SCALE GENOMIC DNA]</scope>
    <source>
        <tissue evidence="1">Leaf</tissue>
    </source>
</reference>
<gene>
    <name evidence="1" type="ORF">DEO72_LG6g1588</name>
</gene>
<keyword evidence="2" id="KW-1185">Reference proteome</keyword>
<dbReference type="EMBL" id="CP039350">
    <property type="protein sequence ID" value="QCD96878.1"/>
    <property type="molecule type" value="Genomic_DNA"/>
</dbReference>
<sequence>MERWEGNLSERAAKGGWKGSHREGLNGTLCLIQCHFRFVRKQGRGVIKGESYKLSSLSEGEPETAWRAMNYRQVTHTLACVLGSWKRNRLAAHSRPPGDAKRLAISGFADAAPGGTGWTARRRGVI</sequence>
<proteinExistence type="predicted"/>
<accession>A0A4D6M8P3</accession>
<organism evidence="1 2">
    <name type="scientific">Vigna unguiculata</name>
    <name type="common">Cowpea</name>
    <dbReference type="NCBI Taxonomy" id="3917"/>
    <lineage>
        <taxon>Eukaryota</taxon>
        <taxon>Viridiplantae</taxon>
        <taxon>Streptophyta</taxon>
        <taxon>Embryophyta</taxon>
        <taxon>Tracheophyta</taxon>
        <taxon>Spermatophyta</taxon>
        <taxon>Magnoliopsida</taxon>
        <taxon>eudicotyledons</taxon>
        <taxon>Gunneridae</taxon>
        <taxon>Pentapetalae</taxon>
        <taxon>rosids</taxon>
        <taxon>fabids</taxon>
        <taxon>Fabales</taxon>
        <taxon>Fabaceae</taxon>
        <taxon>Papilionoideae</taxon>
        <taxon>50 kb inversion clade</taxon>
        <taxon>NPAAA clade</taxon>
        <taxon>indigoferoid/millettioid clade</taxon>
        <taxon>Phaseoleae</taxon>
        <taxon>Vigna</taxon>
    </lineage>
</organism>
<dbReference type="AlphaFoldDB" id="A0A4D6M8P3"/>
<evidence type="ECO:0000313" key="2">
    <source>
        <dbReference type="Proteomes" id="UP000501690"/>
    </source>
</evidence>
<dbReference type="Proteomes" id="UP000501690">
    <property type="component" value="Linkage Group LG6"/>
</dbReference>